<dbReference type="InterPro" id="IPR018764">
    <property type="entry name" value="RskA_C"/>
</dbReference>
<dbReference type="InterPro" id="IPR051474">
    <property type="entry name" value="Anti-sigma-K/W_factor"/>
</dbReference>
<dbReference type="Proteomes" id="UP000013548">
    <property type="component" value="Chromosome"/>
</dbReference>
<dbReference type="GO" id="GO:0005886">
    <property type="term" value="C:plasma membrane"/>
    <property type="evidence" value="ECO:0007669"/>
    <property type="project" value="UniProtKB-SubCell"/>
</dbReference>
<evidence type="ECO:0000313" key="12">
    <source>
        <dbReference type="EMBL" id="AGL25915.1"/>
    </source>
</evidence>
<dbReference type="Pfam" id="PF22618">
    <property type="entry name" value="RskA_N"/>
    <property type="match status" value="1"/>
</dbReference>
<evidence type="ECO:0000256" key="7">
    <source>
        <dbReference type="ARBA" id="ARBA00023163"/>
    </source>
</evidence>
<dbReference type="GO" id="GO:0016989">
    <property type="term" value="F:sigma factor antagonist activity"/>
    <property type="evidence" value="ECO:0007669"/>
    <property type="project" value="TreeGrafter"/>
</dbReference>
<dbReference type="PANTHER" id="PTHR37461">
    <property type="entry name" value="ANTI-SIGMA-K FACTOR RSKA"/>
    <property type="match status" value="1"/>
</dbReference>
<comment type="function">
    <text evidence="8">An anti-sigma factor for extracytoplasmic function (ECF) sigma factor SigK. ECF sigma factors are held in an inactive form by an anti-sigma factor until released by regulated intramembrane proteolysis (RIP). RIP occurs when an extracytoplasmic signal triggers a concerted proteolytic cascade to transmit information and elicit cellular responses. The membrane-spanning regulatory substrate protein is first cut extracytoplasmically (site-1 protease, S1P), then within the membrane itself (site-2 protease, S2P, Rip1), while cytoplasmic proteases finish degrading the regulatory protein, liberating the sigma factor.</text>
</comment>
<keyword evidence="2 8" id="KW-1003">Cell membrane</keyword>
<feature type="domain" description="Anti-sigma-K factor RskA N-terminal" evidence="11">
    <location>
        <begin position="9"/>
        <end position="50"/>
    </location>
</feature>
<comment type="subcellular location">
    <subcellularLocation>
        <location evidence="1 8">Cell membrane</location>
        <topology evidence="1 8">Single-pass membrane protein</topology>
    </subcellularLocation>
</comment>
<keyword evidence="7 8" id="KW-0804">Transcription</keyword>
<evidence type="ECO:0000256" key="6">
    <source>
        <dbReference type="ARBA" id="ARBA00023136"/>
    </source>
</evidence>
<evidence type="ECO:0000256" key="4">
    <source>
        <dbReference type="ARBA" id="ARBA00022989"/>
    </source>
</evidence>
<dbReference type="HOGENOM" id="CLU_075802_1_1_11"/>
<name>R4M582_MYCTX</name>
<organism evidence="12 13">
    <name type="scientific">Mycobacterium tuberculosis CAS/NITR204</name>
    <dbReference type="NCBI Taxonomy" id="1310114"/>
    <lineage>
        <taxon>Bacteria</taxon>
        <taxon>Bacillati</taxon>
        <taxon>Actinomycetota</taxon>
        <taxon>Actinomycetes</taxon>
        <taxon>Mycobacteriales</taxon>
        <taxon>Mycobacteriaceae</taxon>
        <taxon>Mycobacterium</taxon>
        <taxon>Mycobacterium tuberculosis complex</taxon>
    </lineage>
</organism>
<evidence type="ECO:0000256" key="3">
    <source>
        <dbReference type="ARBA" id="ARBA00022692"/>
    </source>
</evidence>
<dbReference type="InterPro" id="IPR053877">
    <property type="entry name" value="RskA_N"/>
</dbReference>
<dbReference type="InterPro" id="IPR041916">
    <property type="entry name" value="Anti_sigma_zinc_sf"/>
</dbReference>
<evidence type="ECO:0000259" key="10">
    <source>
        <dbReference type="Pfam" id="PF10099"/>
    </source>
</evidence>
<keyword evidence="5 8" id="KW-0805">Transcription regulation</keyword>
<feature type="domain" description="Anti-sigma K factor RskA C-terminal" evidence="10">
    <location>
        <begin position="91"/>
        <end position="222"/>
    </location>
</feature>
<reference evidence="12 13" key="1">
    <citation type="journal article" date="2013" name="Genome Announc.">
        <title>Whole-Genome Sequences of Four Clinical Isolates of Mycobacterium tuberculosis from Tamil Nadu, South India.</title>
        <authorList>
            <person name="Narayanan S."/>
            <person name="Deshpande U."/>
        </authorList>
    </citation>
    <scope>NUCLEOTIDE SEQUENCE [LARGE SCALE GENOMIC DNA]</scope>
    <source>
        <strain evidence="12 13">CAS/NITR204</strain>
    </source>
</reference>
<evidence type="ECO:0000256" key="2">
    <source>
        <dbReference type="ARBA" id="ARBA00022475"/>
    </source>
</evidence>
<dbReference type="AlphaFoldDB" id="R4M582"/>
<evidence type="ECO:0000256" key="9">
    <source>
        <dbReference type="SAM" id="MobiDB-lite"/>
    </source>
</evidence>
<evidence type="ECO:0000256" key="8">
    <source>
        <dbReference type="RuleBase" id="RU363049"/>
    </source>
</evidence>
<keyword evidence="4" id="KW-1133">Transmembrane helix</keyword>
<accession>R4M582</accession>
<keyword evidence="6" id="KW-0472">Membrane</keyword>
<feature type="region of interest" description="Disordered" evidence="9">
    <location>
        <begin position="247"/>
        <end position="267"/>
    </location>
</feature>
<dbReference type="EMBL" id="CP005386">
    <property type="protein sequence ID" value="AGL25915.1"/>
    <property type="molecule type" value="Genomic_DNA"/>
</dbReference>
<evidence type="ECO:0000256" key="1">
    <source>
        <dbReference type="ARBA" id="ARBA00004162"/>
    </source>
</evidence>
<evidence type="ECO:0000313" key="13">
    <source>
        <dbReference type="Proteomes" id="UP000013548"/>
    </source>
</evidence>
<protein>
    <recommendedName>
        <fullName evidence="8">Anti-sigma-K factor RskA</fullName>
    </recommendedName>
    <alternativeName>
        <fullName evidence="8">Sigma-K anti-sigma factor RskA</fullName>
    </alternativeName>
</protein>
<dbReference type="PATRIC" id="fig|1310114.3.peg.660"/>
<evidence type="ECO:0000256" key="5">
    <source>
        <dbReference type="ARBA" id="ARBA00023015"/>
    </source>
</evidence>
<comment type="similarity">
    <text evidence="8">Belongs to the anti-sigma-K factor family.</text>
</comment>
<sequence>MTEHTDFELLELATPYALNAVSDDERADIDRRVAAAPSPVAAAFNDEVRAQQRGNDGGHHREPPAHLRTAILDATKPEVRRQSRWRTAAFASAAAIAVGLGAFGLGVLTRPSPPPTVAEQVLTAPDVRTVSRPLGAGTATVVFSRDRNTGLLVMNNVAPPSRGTVYQMWLLGGAKGPRSAGTMGTAAVTPSTTATLTDLGASTALAFTVEPGTGSPLPLVPSWPSCRSGEPRTHTPAPHRSLGATMVPSIATNTPGTTRAALPASVR</sequence>
<dbReference type="KEGG" id="mtuc:J113_03185"/>
<comment type="domain">
    <text evidence="8">The cytosolic domain interacts with sigma factor SigK.</text>
</comment>
<evidence type="ECO:0000259" key="11">
    <source>
        <dbReference type="Pfam" id="PF22618"/>
    </source>
</evidence>
<dbReference type="Pfam" id="PF10099">
    <property type="entry name" value="RskA_C"/>
    <property type="match status" value="1"/>
</dbReference>
<keyword evidence="3" id="KW-0812">Transmembrane</keyword>
<proteinExistence type="inferred from homology"/>
<dbReference type="Gene3D" id="1.10.10.1320">
    <property type="entry name" value="Anti-sigma factor, zinc-finger domain"/>
    <property type="match status" value="1"/>
</dbReference>
<dbReference type="GO" id="GO:0006417">
    <property type="term" value="P:regulation of translation"/>
    <property type="evidence" value="ECO:0007669"/>
    <property type="project" value="TreeGrafter"/>
</dbReference>
<dbReference type="PANTHER" id="PTHR37461:SF1">
    <property type="entry name" value="ANTI-SIGMA-K FACTOR RSKA"/>
    <property type="match status" value="1"/>
</dbReference>
<gene>
    <name evidence="8" type="primary">rskA</name>
    <name evidence="12" type="ORF">J113_03185</name>
</gene>